<dbReference type="SUPFAM" id="SSF55729">
    <property type="entry name" value="Acyl-CoA N-acyltransferases (Nat)"/>
    <property type="match status" value="1"/>
</dbReference>
<protein>
    <recommendedName>
        <fullName evidence="1">N-acetyltransferase domain-containing protein</fullName>
    </recommendedName>
</protein>
<accession>A0A3P3XTQ2</accession>
<organism evidence="2">
    <name type="scientific">uncultured spirochete</name>
    <dbReference type="NCBI Taxonomy" id="156406"/>
    <lineage>
        <taxon>Bacteria</taxon>
        <taxon>Pseudomonadati</taxon>
        <taxon>Spirochaetota</taxon>
        <taxon>Spirochaetia</taxon>
        <taxon>Spirochaetales</taxon>
        <taxon>environmental samples</taxon>
    </lineage>
</organism>
<dbReference type="InterPro" id="IPR016181">
    <property type="entry name" value="Acyl_CoA_acyltransferase"/>
</dbReference>
<feature type="domain" description="N-acetyltransferase" evidence="1">
    <location>
        <begin position="152"/>
        <end position="295"/>
    </location>
</feature>
<dbReference type="InterPro" id="IPR000182">
    <property type="entry name" value="GNAT_dom"/>
</dbReference>
<evidence type="ECO:0000259" key="1">
    <source>
        <dbReference type="PROSITE" id="PS51186"/>
    </source>
</evidence>
<name>A0A3P3XTQ2_9SPIR</name>
<dbReference type="GO" id="GO:0016747">
    <property type="term" value="F:acyltransferase activity, transferring groups other than amino-acyl groups"/>
    <property type="evidence" value="ECO:0007669"/>
    <property type="project" value="InterPro"/>
</dbReference>
<dbReference type="EMBL" id="FWDO01000005">
    <property type="protein sequence ID" value="SLM19303.1"/>
    <property type="molecule type" value="Genomic_DNA"/>
</dbReference>
<dbReference type="Pfam" id="PF00583">
    <property type="entry name" value="Acetyltransf_1"/>
    <property type="match status" value="1"/>
</dbReference>
<gene>
    <name evidence="2" type="ORF">SPIRO4BDMA_50818</name>
</gene>
<dbReference type="PROSITE" id="PS51186">
    <property type="entry name" value="GNAT"/>
    <property type="match status" value="1"/>
</dbReference>
<reference evidence="2" key="1">
    <citation type="submission" date="2017-02" db="EMBL/GenBank/DDBJ databases">
        <authorList>
            <person name="Regsiter A."/>
            <person name="William W."/>
        </authorList>
    </citation>
    <scope>NUCLEOTIDE SEQUENCE</scope>
    <source>
        <strain evidence="2">BdmA 4</strain>
    </source>
</reference>
<dbReference type="Gene3D" id="3.40.630.30">
    <property type="match status" value="1"/>
</dbReference>
<sequence>MWVNDRIASCQKAIRRFLRERECECVRASEELHRCLLSPGQQSVFSVYIHLPEECAPSFDRVDGLAIQDPDGAVCVLLPRSSQKDLELAARLKLRGNVYKIAGIMQDVRRLVLAVDEGEWNNQSFMLMRARGEDIPFGVAEEAGGPTRGSRVVIRNATIEDLDALLSLHMAYEREELSLESTQAETEMRMTSLLRQQIVAIAFCGDEPIGKINTNARGYFYDQIGGFYVKPECRSMRVGGSLFFYLLHKIAAERRDPVLFVRHENVPAISVYRRAGFQPAGEYGMSTMSSTRRLS</sequence>
<dbReference type="AlphaFoldDB" id="A0A3P3XTQ2"/>
<proteinExistence type="predicted"/>
<evidence type="ECO:0000313" key="2">
    <source>
        <dbReference type="EMBL" id="SLM19303.1"/>
    </source>
</evidence>